<reference evidence="1" key="2">
    <citation type="submission" date="2020-09" db="EMBL/GenBank/DDBJ databases">
        <authorList>
            <person name="Sun Q."/>
            <person name="Ohkuma M."/>
        </authorList>
    </citation>
    <scope>NUCLEOTIDE SEQUENCE</scope>
    <source>
        <strain evidence="1">JCM 4988</strain>
    </source>
</reference>
<protein>
    <submittedName>
        <fullName evidence="1">Uncharacterized protein</fullName>
    </submittedName>
</protein>
<dbReference type="Proteomes" id="UP000630936">
    <property type="component" value="Unassembled WGS sequence"/>
</dbReference>
<accession>A0A918UK15</accession>
<evidence type="ECO:0000313" key="1">
    <source>
        <dbReference type="EMBL" id="GGZ16124.1"/>
    </source>
</evidence>
<keyword evidence="2" id="KW-1185">Reference proteome</keyword>
<dbReference type="EMBL" id="BMWG01000001">
    <property type="protein sequence ID" value="GGZ16124.1"/>
    <property type="molecule type" value="Genomic_DNA"/>
</dbReference>
<reference evidence="1" key="1">
    <citation type="journal article" date="2014" name="Int. J. Syst. Evol. Microbiol.">
        <title>Complete genome sequence of Corynebacterium casei LMG S-19264T (=DSM 44701T), isolated from a smear-ripened cheese.</title>
        <authorList>
            <consortium name="US DOE Joint Genome Institute (JGI-PGF)"/>
            <person name="Walter F."/>
            <person name="Albersmeier A."/>
            <person name="Kalinowski J."/>
            <person name="Ruckert C."/>
        </authorList>
    </citation>
    <scope>NUCLEOTIDE SEQUENCE</scope>
    <source>
        <strain evidence="1">JCM 4988</strain>
    </source>
</reference>
<sequence>MRTKLIGLTGILAAAALALGIGVTVQGNVAEPPAAQQILADNQSPASIKL</sequence>
<name>A0A918UK15_9ACTN</name>
<organism evidence="1 2">
    <name type="scientific">Streptomyces inusitatus</name>
    <dbReference type="NCBI Taxonomy" id="68221"/>
    <lineage>
        <taxon>Bacteria</taxon>
        <taxon>Bacillati</taxon>
        <taxon>Actinomycetota</taxon>
        <taxon>Actinomycetes</taxon>
        <taxon>Kitasatosporales</taxon>
        <taxon>Streptomycetaceae</taxon>
        <taxon>Streptomyces</taxon>
    </lineage>
</organism>
<dbReference type="RefSeq" id="WP_190121199.1">
    <property type="nucleotide sequence ID" value="NZ_BMWG01000001.1"/>
</dbReference>
<dbReference type="AlphaFoldDB" id="A0A918UK15"/>
<evidence type="ECO:0000313" key="2">
    <source>
        <dbReference type="Proteomes" id="UP000630936"/>
    </source>
</evidence>
<proteinExistence type="predicted"/>
<comment type="caution">
    <text evidence="1">The sequence shown here is derived from an EMBL/GenBank/DDBJ whole genome shotgun (WGS) entry which is preliminary data.</text>
</comment>
<gene>
    <name evidence="1" type="ORF">GCM10010387_05770</name>
</gene>